<sequence length="859" mass="94537">MAFLATENPRRALLQVPVGFGKTIIIAELCSRLVETRRARKILVVTDLRSDTAAIFDVLRRYHPAGAHGRLDGSLYVDEYVGGVSVPGNVVVATSQRLLSHVKAHAQGDQDSPLADDGLDGIDVVLVYESQRATLSALVEFSDKIAAPLIAFGFSADERTLDLFGGDLLWRYTFEQALSDEYNIPPRIYRLTHALETSVRSDEPWAPIREVVTEFRDKLFSEAFPDRTIVPKTVIFAKSSAHADAVVEACQRVFEEGPDFAVKITAHVVNPREILHRFRRDPEPRIAVTVDMLASGVDLPAVECLVFLRPIRSELLYQQMLGRGTRIIAGDSLRAVTPDATEKTYFAVFDAVGVTDEGHFATADRVPRQDHHRLTARRFRLSDLLAGGVLSVGAYLRYKSPGTGSVTTAVVRDDGGLGFLDGRVFSSPSAAALAVAGYPVNGWTAWVTEEEDAPLDQLRQTMLSAAVDDLDRLAQESAALRKAADAEEQGSPDEPDSEVGSETEDRVRCLAELRRLRRDADAGMAHTLSVREFIGLWGARGRDARLIEIIETDLSNHGLVTTPDFRLVTLEEQVTVEVSVAAAPSPQATAEPDIVGGPLRETPETTEIIEATEPSKMRQRPERGLVVGNLPSASLGVESVKPAATIEQAITTMLLHDYSQLAVMSGQRNLSGAVTWKSIAKARHQKRDAPLSAAVIPPEEVSYADDLIDVLPKITAHDFVFVRGPHNAISGIVTASDVVQIYGMMTSPFFIIGEIDQTLRWIIEESIDIERVQTLCDADGTRQIDGFSRLTMGDYQRVLENPDAWAALGWPLDRKVFSQQLRIICEIRNNIMHFNGDPLPHETVTMLKNFLSLLREYCP</sequence>
<dbReference type="PANTHER" id="PTHR47396">
    <property type="entry name" value="TYPE I RESTRICTION ENZYME ECOKI R PROTEIN"/>
    <property type="match status" value="1"/>
</dbReference>
<feature type="domain" description="Helicase C-terminal" evidence="3">
    <location>
        <begin position="207"/>
        <end position="385"/>
    </location>
</feature>
<dbReference type="EMBL" id="BOMG01000118">
    <property type="protein sequence ID" value="GID61085.1"/>
    <property type="molecule type" value="Genomic_DNA"/>
</dbReference>
<dbReference type="InterPro" id="IPR046342">
    <property type="entry name" value="CBS_dom_sf"/>
</dbReference>
<feature type="domain" description="CBS" evidence="4">
    <location>
        <begin position="633"/>
        <end position="689"/>
    </location>
</feature>
<comment type="caution">
    <text evidence="5">The sequence shown here is derived from an EMBL/GenBank/DDBJ whole genome shotgun (WGS) entry which is preliminary data.</text>
</comment>
<dbReference type="SUPFAM" id="SSF52540">
    <property type="entry name" value="P-loop containing nucleoside triphosphate hydrolases"/>
    <property type="match status" value="1"/>
</dbReference>
<dbReference type="Pfam" id="PF00571">
    <property type="entry name" value="CBS"/>
    <property type="match status" value="1"/>
</dbReference>
<dbReference type="Proteomes" id="UP000612282">
    <property type="component" value="Unassembled WGS sequence"/>
</dbReference>
<evidence type="ECO:0000313" key="6">
    <source>
        <dbReference type="Proteomes" id="UP000612282"/>
    </source>
</evidence>
<evidence type="ECO:0000313" key="5">
    <source>
        <dbReference type="EMBL" id="GID61085.1"/>
    </source>
</evidence>
<organism evidence="5 6">
    <name type="scientific">Actinoplanes couchii</name>
    <dbReference type="NCBI Taxonomy" id="403638"/>
    <lineage>
        <taxon>Bacteria</taxon>
        <taxon>Bacillati</taxon>
        <taxon>Actinomycetota</taxon>
        <taxon>Actinomycetes</taxon>
        <taxon>Micromonosporales</taxon>
        <taxon>Micromonosporaceae</taxon>
        <taxon>Actinoplanes</taxon>
    </lineage>
</organism>
<evidence type="ECO:0000259" key="4">
    <source>
        <dbReference type="PROSITE" id="PS51371"/>
    </source>
</evidence>
<dbReference type="InterPro" id="IPR040843">
    <property type="entry name" value="RAMA"/>
</dbReference>
<gene>
    <name evidence="5" type="ORF">Aco03nite_094890</name>
</gene>
<name>A0ABQ3XRJ6_9ACTN</name>
<dbReference type="Pfam" id="PF00271">
    <property type="entry name" value="Helicase_C"/>
    <property type="match status" value="1"/>
</dbReference>
<evidence type="ECO:0000256" key="2">
    <source>
        <dbReference type="SAM" id="MobiDB-lite"/>
    </source>
</evidence>
<reference evidence="5 6" key="1">
    <citation type="submission" date="2021-01" db="EMBL/GenBank/DDBJ databases">
        <title>Whole genome shotgun sequence of Actinoplanes couchii NBRC 106145.</title>
        <authorList>
            <person name="Komaki H."/>
            <person name="Tamura T."/>
        </authorList>
    </citation>
    <scope>NUCLEOTIDE SEQUENCE [LARGE SCALE GENOMIC DNA]</scope>
    <source>
        <strain evidence="5 6">NBRC 106145</strain>
    </source>
</reference>
<dbReference type="PANTHER" id="PTHR47396:SF1">
    <property type="entry name" value="ATP-DEPENDENT HELICASE IRC3-RELATED"/>
    <property type="match status" value="1"/>
</dbReference>
<dbReference type="InterPro" id="IPR001650">
    <property type="entry name" value="Helicase_C-like"/>
</dbReference>
<dbReference type="Gene3D" id="3.40.50.300">
    <property type="entry name" value="P-loop containing nucleotide triphosphate hydrolases"/>
    <property type="match status" value="2"/>
</dbReference>
<dbReference type="Pfam" id="PF04851">
    <property type="entry name" value="ResIII"/>
    <property type="match status" value="1"/>
</dbReference>
<dbReference type="SUPFAM" id="SSF54631">
    <property type="entry name" value="CBS-domain pair"/>
    <property type="match status" value="1"/>
</dbReference>
<evidence type="ECO:0000259" key="3">
    <source>
        <dbReference type="PROSITE" id="PS51194"/>
    </source>
</evidence>
<dbReference type="Gene3D" id="3.10.580.10">
    <property type="entry name" value="CBS-domain"/>
    <property type="match status" value="1"/>
</dbReference>
<dbReference type="InterPro" id="IPR027417">
    <property type="entry name" value="P-loop_NTPase"/>
</dbReference>
<keyword evidence="1" id="KW-0129">CBS domain</keyword>
<proteinExistence type="predicted"/>
<dbReference type="InterPro" id="IPR050742">
    <property type="entry name" value="Helicase_Restrict-Modif_Enz"/>
</dbReference>
<dbReference type="Pfam" id="PF18755">
    <property type="entry name" value="RAMA"/>
    <property type="match status" value="1"/>
</dbReference>
<keyword evidence="6" id="KW-1185">Reference proteome</keyword>
<protein>
    <submittedName>
        <fullName evidence="5">Uncharacterized protein</fullName>
    </submittedName>
</protein>
<accession>A0ABQ3XRJ6</accession>
<dbReference type="PROSITE" id="PS51194">
    <property type="entry name" value="HELICASE_CTER"/>
    <property type="match status" value="1"/>
</dbReference>
<feature type="region of interest" description="Disordered" evidence="2">
    <location>
        <begin position="481"/>
        <end position="505"/>
    </location>
</feature>
<dbReference type="PROSITE" id="PS51371">
    <property type="entry name" value="CBS"/>
    <property type="match status" value="1"/>
</dbReference>
<feature type="compositionally biased region" description="Acidic residues" evidence="2">
    <location>
        <begin position="486"/>
        <end position="502"/>
    </location>
</feature>
<evidence type="ECO:0000256" key="1">
    <source>
        <dbReference type="PROSITE-ProRule" id="PRU00703"/>
    </source>
</evidence>
<dbReference type="InterPro" id="IPR000644">
    <property type="entry name" value="CBS_dom"/>
</dbReference>
<dbReference type="CDD" id="cd18799">
    <property type="entry name" value="SF2_C_EcoAI-like"/>
    <property type="match status" value="1"/>
</dbReference>
<dbReference type="InterPro" id="IPR006935">
    <property type="entry name" value="Helicase/UvrB_N"/>
</dbReference>